<name>A0A7W7RSQ6_9ACTN</name>
<sequence length="283" mass="29904">MAVPDILRNVTRNIKEALSSREGFKEKAKDLPLYVLQSALSGMGQALRIGDRMRTSIKHLADQEENAEESRREAAGSEKATESVETEEKPARREPVIFAPRPESTPVKETAPEVNGSSSRPEPVIFAPTKPKATGPEPTAAEAPDATATSKAAEAGDSAEAAKAKPAEAVETAQTEPAEAVETAQTEPAEAAEAEAGIPSPAAVQVEVAEVEIVESAAAEPVAVPAEPMPGYGQLTVASLRARMRGKSAEQIQELLDYEQATTARPEVVRMYGNRLAKLGSAE</sequence>
<dbReference type="GO" id="GO:0016301">
    <property type="term" value="F:kinase activity"/>
    <property type="evidence" value="ECO:0007669"/>
    <property type="project" value="UniProtKB-KW"/>
</dbReference>
<feature type="region of interest" description="Disordered" evidence="1">
    <location>
        <begin position="58"/>
        <end position="198"/>
    </location>
</feature>
<feature type="compositionally biased region" description="Low complexity" evidence="1">
    <location>
        <begin position="127"/>
        <end position="159"/>
    </location>
</feature>
<feature type="compositionally biased region" description="Low complexity" evidence="1">
    <location>
        <begin position="169"/>
        <end position="198"/>
    </location>
</feature>
<proteinExistence type="predicted"/>
<organism evidence="2 3">
    <name type="scientific">Streptosporangium album</name>
    <dbReference type="NCBI Taxonomy" id="47479"/>
    <lineage>
        <taxon>Bacteria</taxon>
        <taxon>Bacillati</taxon>
        <taxon>Actinomycetota</taxon>
        <taxon>Actinomycetes</taxon>
        <taxon>Streptosporangiales</taxon>
        <taxon>Streptosporangiaceae</taxon>
        <taxon>Streptosporangium</taxon>
    </lineage>
</organism>
<evidence type="ECO:0000313" key="3">
    <source>
        <dbReference type="Proteomes" id="UP000534286"/>
    </source>
</evidence>
<keyword evidence="3" id="KW-1185">Reference proteome</keyword>
<accession>A0A7W7RSQ6</accession>
<keyword evidence="2" id="KW-0808">Transferase</keyword>
<keyword evidence="2" id="KW-0418">Kinase</keyword>
<dbReference type="Proteomes" id="UP000534286">
    <property type="component" value="Unassembled WGS sequence"/>
</dbReference>
<gene>
    <name evidence="2" type="ORF">FHR32_001810</name>
</gene>
<comment type="caution">
    <text evidence="2">The sequence shown here is derived from an EMBL/GenBank/DDBJ whole genome shotgun (WGS) entry which is preliminary data.</text>
</comment>
<dbReference type="RefSeq" id="WP_184753871.1">
    <property type="nucleotide sequence ID" value="NZ_BAABEK010000008.1"/>
</dbReference>
<protein>
    <submittedName>
        <fullName evidence="2">Chemotaxis protein histidine kinase CheA</fullName>
    </submittedName>
</protein>
<dbReference type="AlphaFoldDB" id="A0A7W7RSQ6"/>
<evidence type="ECO:0000313" key="2">
    <source>
        <dbReference type="EMBL" id="MBB4937505.1"/>
    </source>
</evidence>
<evidence type="ECO:0000256" key="1">
    <source>
        <dbReference type="SAM" id="MobiDB-lite"/>
    </source>
</evidence>
<dbReference type="EMBL" id="JACHJU010000001">
    <property type="protein sequence ID" value="MBB4937505.1"/>
    <property type="molecule type" value="Genomic_DNA"/>
</dbReference>
<feature type="compositionally biased region" description="Basic and acidic residues" evidence="1">
    <location>
        <begin position="58"/>
        <end position="95"/>
    </location>
</feature>
<reference evidence="2 3" key="1">
    <citation type="submission" date="2020-08" db="EMBL/GenBank/DDBJ databases">
        <title>Sequencing the genomes of 1000 actinobacteria strains.</title>
        <authorList>
            <person name="Klenk H.-P."/>
        </authorList>
    </citation>
    <scope>NUCLEOTIDE SEQUENCE [LARGE SCALE GENOMIC DNA]</scope>
    <source>
        <strain evidence="2 3">DSM 43023</strain>
    </source>
</reference>